<dbReference type="RefSeq" id="WP_103898529.1">
    <property type="nucleotide sequence ID" value="NZ_JALY01000129.1"/>
</dbReference>
<sequence>MGKEIKVLQIITKAEWAGAQRVVYEICKMAKQYNNINMEVATGENGILVDKLEKDLGIKVHVLKKLVHPINPFIDYKGYKEIKRLIKENNYDAVHCHSTKAGILGRLAANKLGVKKVIYTVHGYWPILQYEGIKRKIAIFLERYLANKTTDLVLISKSDIELSKRMKIGNEKKYRLIYNKITVEKDKIGKGVLRKELDVDNNIKIIGNVSRVDDPKNPFLFIDIANEYLKNNNNVVFVWVGDGNLIQEAKNYAEKLNLKEKVKFIGFRQNGIEYMKDFDLLLLTSSWEGVPITILEAIELKIPILSTDVGGIQEIIGKDSVFETPKNISELIDKKLNSHEIIEYNYDNFVDYIKLYGID</sequence>
<dbReference type="InterPro" id="IPR001296">
    <property type="entry name" value="Glyco_trans_1"/>
</dbReference>
<dbReference type="EMBL" id="JALY01000129">
    <property type="protein sequence ID" value="POZ92693.1"/>
    <property type="molecule type" value="Genomic_DNA"/>
</dbReference>
<evidence type="ECO:0000313" key="4">
    <source>
        <dbReference type="Proteomes" id="UP000236950"/>
    </source>
</evidence>
<feature type="domain" description="Glycosyltransferase subfamily 4-like N-terminal" evidence="2">
    <location>
        <begin position="18"/>
        <end position="183"/>
    </location>
</feature>
<dbReference type="SUPFAM" id="SSF53756">
    <property type="entry name" value="UDP-Glycosyltransferase/glycogen phosphorylase"/>
    <property type="match status" value="1"/>
</dbReference>
<evidence type="ECO:0000259" key="2">
    <source>
        <dbReference type="Pfam" id="PF13439"/>
    </source>
</evidence>
<comment type="caution">
    <text evidence="3">The sequence shown here is derived from an EMBL/GenBank/DDBJ whole genome shotgun (WGS) entry which is preliminary data.</text>
</comment>
<gene>
    <name evidence="3" type="ORF">AA81_05885</name>
</gene>
<evidence type="ECO:0008006" key="5">
    <source>
        <dbReference type="Google" id="ProtNLM"/>
    </source>
</evidence>
<organism evidence="3 4">
    <name type="scientific">Petrotoga halophila DSM 16923</name>
    <dbReference type="NCBI Taxonomy" id="1122953"/>
    <lineage>
        <taxon>Bacteria</taxon>
        <taxon>Thermotogati</taxon>
        <taxon>Thermotogota</taxon>
        <taxon>Thermotogae</taxon>
        <taxon>Petrotogales</taxon>
        <taxon>Petrotogaceae</taxon>
        <taxon>Petrotoga</taxon>
    </lineage>
</organism>
<keyword evidence="4" id="KW-1185">Reference proteome</keyword>
<dbReference type="GO" id="GO:0016757">
    <property type="term" value="F:glycosyltransferase activity"/>
    <property type="evidence" value="ECO:0007669"/>
    <property type="project" value="InterPro"/>
</dbReference>
<dbReference type="InterPro" id="IPR028098">
    <property type="entry name" value="Glyco_trans_4-like_N"/>
</dbReference>
<name>A0A2S5EHV5_9BACT</name>
<accession>A0A2S5EHV5</accession>
<evidence type="ECO:0000313" key="3">
    <source>
        <dbReference type="EMBL" id="POZ92693.1"/>
    </source>
</evidence>
<dbReference type="PANTHER" id="PTHR12526:SF630">
    <property type="entry name" value="GLYCOSYLTRANSFERASE"/>
    <property type="match status" value="1"/>
</dbReference>
<dbReference type="AlphaFoldDB" id="A0A2S5EHV5"/>
<dbReference type="PANTHER" id="PTHR12526">
    <property type="entry name" value="GLYCOSYLTRANSFERASE"/>
    <property type="match status" value="1"/>
</dbReference>
<dbReference type="Proteomes" id="UP000236950">
    <property type="component" value="Unassembled WGS sequence"/>
</dbReference>
<dbReference type="Pfam" id="PF00534">
    <property type="entry name" value="Glycos_transf_1"/>
    <property type="match status" value="1"/>
</dbReference>
<evidence type="ECO:0000259" key="1">
    <source>
        <dbReference type="Pfam" id="PF00534"/>
    </source>
</evidence>
<protein>
    <recommendedName>
        <fullName evidence="5">Glycosyl transferase family 1</fullName>
    </recommendedName>
</protein>
<feature type="domain" description="Glycosyl transferase family 1" evidence="1">
    <location>
        <begin position="194"/>
        <end position="334"/>
    </location>
</feature>
<dbReference type="Pfam" id="PF13439">
    <property type="entry name" value="Glyco_transf_4"/>
    <property type="match status" value="1"/>
</dbReference>
<dbReference type="Gene3D" id="3.40.50.2000">
    <property type="entry name" value="Glycogen Phosphorylase B"/>
    <property type="match status" value="2"/>
</dbReference>
<proteinExistence type="predicted"/>
<reference evidence="3 4" key="1">
    <citation type="submission" date="2014-01" db="EMBL/GenBank/DDBJ databases">
        <title>Comparative genomics of Petrotoga.</title>
        <authorList>
            <person name="Chow K."/>
            <person name="Charchuk R."/>
            <person name="Nesbo C.L."/>
        </authorList>
    </citation>
    <scope>NUCLEOTIDE SEQUENCE [LARGE SCALE GENOMIC DNA]</scope>
    <source>
        <strain evidence="3 4">DSM 16923</strain>
    </source>
</reference>